<dbReference type="Proteomes" id="UP000327157">
    <property type="component" value="Chromosome 2"/>
</dbReference>
<evidence type="ECO:0000313" key="1">
    <source>
        <dbReference type="EMBL" id="KAB2626536.1"/>
    </source>
</evidence>
<reference evidence="1 2" key="3">
    <citation type="submission" date="2019-11" db="EMBL/GenBank/DDBJ databases">
        <title>A de novo genome assembly of a pear dwarfing rootstock.</title>
        <authorList>
            <person name="Wang F."/>
            <person name="Wang J."/>
            <person name="Li S."/>
            <person name="Zhang Y."/>
            <person name="Fang M."/>
            <person name="Ma L."/>
            <person name="Zhao Y."/>
            <person name="Jiang S."/>
        </authorList>
    </citation>
    <scope>NUCLEOTIDE SEQUENCE [LARGE SCALE GENOMIC DNA]</scope>
    <source>
        <strain evidence="1">S2</strain>
        <tissue evidence="1">Leaf</tissue>
    </source>
</reference>
<accession>A0A5N5HEW6</accession>
<comment type="caution">
    <text evidence="1">The sequence shown here is derived from an EMBL/GenBank/DDBJ whole genome shotgun (WGS) entry which is preliminary data.</text>
</comment>
<reference evidence="2" key="2">
    <citation type="submission" date="2019-10" db="EMBL/GenBank/DDBJ databases">
        <title>A de novo genome assembly of a pear dwarfing rootstock.</title>
        <authorList>
            <person name="Wang F."/>
            <person name="Wang J."/>
            <person name="Li S."/>
            <person name="Zhang Y."/>
            <person name="Fang M."/>
            <person name="Ma L."/>
            <person name="Zhao Y."/>
            <person name="Jiang S."/>
        </authorList>
    </citation>
    <scope>NUCLEOTIDE SEQUENCE [LARGE SCALE GENOMIC DNA]</scope>
</reference>
<proteinExistence type="predicted"/>
<sequence>MNLSNVMCAVAHGDPRPRPQPSASQDKEIAFLETDLQSLRQYFVEFKSSMSHYVSSTHVSQPHVPLASPPSLNLSSFMPKPLMCPLSLFLFPLMLLRAKYIRFTYSDDKDDAVNCPKENPE</sequence>
<name>A0A5N5HEW6_9ROSA</name>
<protein>
    <submittedName>
        <fullName evidence="1">Uncharacterized protein</fullName>
    </submittedName>
</protein>
<dbReference type="EMBL" id="SMOL01000157">
    <property type="protein sequence ID" value="KAB2626536.1"/>
    <property type="molecule type" value="Genomic_DNA"/>
</dbReference>
<evidence type="ECO:0000313" key="2">
    <source>
        <dbReference type="Proteomes" id="UP000327157"/>
    </source>
</evidence>
<dbReference type="AlphaFoldDB" id="A0A5N5HEW6"/>
<gene>
    <name evidence="1" type="ORF">D8674_020154</name>
</gene>
<organism evidence="1 2">
    <name type="scientific">Pyrus ussuriensis x Pyrus communis</name>
    <dbReference type="NCBI Taxonomy" id="2448454"/>
    <lineage>
        <taxon>Eukaryota</taxon>
        <taxon>Viridiplantae</taxon>
        <taxon>Streptophyta</taxon>
        <taxon>Embryophyta</taxon>
        <taxon>Tracheophyta</taxon>
        <taxon>Spermatophyta</taxon>
        <taxon>Magnoliopsida</taxon>
        <taxon>eudicotyledons</taxon>
        <taxon>Gunneridae</taxon>
        <taxon>Pentapetalae</taxon>
        <taxon>rosids</taxon>
        <taxon>fabids</taxon>
        <taxon>Rosales</taxon>
        <taxon>Rosaceae</taxon>
        <taxon>Amygdaloideae</taxon>
        <taxon>Maleae</taxon>
        <taxon>Pyrus</taxon>
    </lineage>
</organism>
<reference evidence="1 2" key="1">
    <citation type="submission" date="2019-09" db="EMBL/GenBank/DDBJ databases">
        <authorList>
            <person name="Ou C."/>
        </authorList>
    </citation>
    <scope>NUCLEOTIDE SEQUENCE [LARGE SCALE GENOMIC DNA]</scope>
    <source>
        <strain evidence="1">S2</strain>
        <tissue evidence="1">Leaf</tissue>
    </source>
</reference>
<keyword evidence="2" id="KW-1185">Reference proteome</keyword>